<feature type="region of interest" description="Disordered" evidence="1">
    <location>
        <begin position="252"/>
        <end position="293"/>
    </location>
</feature>
<name>A0A7R7DPZ0_9ACTN</name>
<dbReference type="EMBL" id="AP023355">
    <property type="protein sequence ID" value="BCJ35770.1"/>
    <property type="molecule type" value="Genomic_DNA"/>
</dbReference>
<dbReference type="PROSITE" id="PS51318">
    <property type="entry name" value="TAT"/>
    <property type="match status" value="1"/>
</dbReference>
<accession>A0A7R7DPZ0</accession>
<dbReference type="Proteomes" id="UP000611640">
    <property type="component" value="Chromosome"/>
</dbReference>
<dbReference type="InterPro" id="IPR050490">
    <property type="entry name" value="Bact_solute-bd_prot1"/>
</dbReference>
<dbReference type="Gene3D" id="3.40.190.10">
    <property type="entry name" value="Periplasmic binding protein-like II"/>
    <property type="match status" value="1"/>
</dbReference>
<evidence type="ECO:0000256" key="1">
    <source>
        <dbReference type="SAM" id="MobiDB-lite"/>
    </source>
</evidence>
<dbReference type="InterPro" id="IPR006059">
    <property type="entry name" value="SBP"/>
</dbReference>
<reference evidence="2 3" key="1">
    <citation type="submission" date="2020-08" db="EMBL/GenBank/DDBJ databases">
        <title>Whole genome shotgun sequence of Actinocatenispora thailandica NBRC 105041.</title>
        <authorList>
            <person name="Komaki H."/>
            <person name="Tamura T."/>
        </authorList>
    </citation>
    <scope>NUCLEOTIDE SEQUENCE [LARGE SCALE GENOMIC DNA]</scope>
    <source>
        <strain evidence="2 3">NBRC 105041</strain>
    </source>
</reference>
<keyword evidence="3" id="KW-1185">Reference proteome</keyword>
<dbReference type="AlphaFoldDB" id="A0A7R7DPZ0"/>
<dbReference type="SUPFAM" id="SSF53850">
    <property type="entry name" value="Periplasmic binding protein-like II"/>
    <property type="match status" value="1"/>
</dbReference>
<sequence>MGVSRRSLFGAGAGALAAPALLSGCGSSASGRKELVFWQFYAPTPVGGSPDVVKQSQWFTRMVNDWNAQHETKIRLEYVTVLGNPKLATAFAAGEGPDIFLLSPGDFARYYNGGVLAELTPYMEPAAVKDFFAPNMATRTADGKVYGLPMEIEPLAMFYSEPAMESAHLAESDLPRTWDQLLDFGDKLKTRKAPPIMLPNQQGYYQNFTWYPFLWQTGADAVTHGHSGFDSSGARAALKLWQDCIQTGIARAPPRYPTATRSPASAAGTPRCRSAASGRCRRSSTASRSTGTA</sequence>
<dbReference type="PANTHER" id="PTHR43649:SF12">
    <property type="entry name" value="DIACETYLCHITOBIOSE BINDING PROTEIN DASA"/>
    <property type="match status" value="1"/>
</dbReference>
<evidence type="ECO:0008006" key="4">
    <source>
        <dbReference type="Google" id="ProtNLM"/>
    </source>
</evidence>
<dbReference type="Pfam" id="PF01547">
    <property type="entry name" value="SBP_bac_1"/>
    <property type="match status" value="1"/>
</dbReference>
<dbReference type="PROSITE" id="PS51257">
    <property type="entry name" value="PROKAR_LIPOPROTEIN"/>
    <property type="match status" value="1"/>
</dbReference>
<dbReference type="RefSeq" id="WP_203962247.1">
    <property type="nucleotide sequence ID" value="NZ_AP023355.1"/>
</dbReference>
<gene>
    <name evidence="2" type="ORF">Athai_32730</name>
</gene>
<evidence type="ECO:0000313" key="3">
    <source>
        <dbReference type="Proteomes" id="UP000611640"/>
    </source>
</evidence>
<evidence type="ECO:0000313" key="2">
    <source>
        <dbReference type="EMBL" id="BCJ35770.1"/>
    </source>
</evidence>
<dbReference type="InterPro" id="IPR006311">
    <property type="entry name" value="TAT_signal"/>
</dbReference>
<dbReference type="PANTHER" id="PTHR43649">
    <property type="entry name" value="ARABINOSE-BINDING PROTEIN-RELATED"/>
    <property type="match status" value="1"/>
</dbReference>
<dbReference type="KEGG" id="atl:Athai_32730"/>
<feature type="compositionally biased region" description="Low complexity" evidence="1">
    <location>
        <begin position="271"/>
        <end position="293"/>
    </location>
</feature>
<organism evidence="2 3">
    <name type="scientific">Actinocatenispora thailandica</name>
    <dbReference type="NCBI Taxonomy" id="227318"/>
    <lineage>
        <taxon>Bacteria</taxon>
        <taxon>Bacillati</taxon>
        <taxon>Actinomycetota</taxon>
        <taxon>Actinomycetes</taxon>
        <taxon>Micromonosporales</taxon>
        <taxon>Micromonosporaceae</taxon>
        <taxon>Actinocatenispora</taxon>
    </lineage>
</organism>
<proteinExistence type="predicted"/>
<protein>
    <recommendedName>
        <fullName evidence="4">Sugar ABC transporter substrate-binding protein</fullName>
    </recommendedName>
</protein>